<dbReference type="Pfam" id="PF15297">
    <property type="entry name" value="CKAP2_C"/>
    <property type="match status" value="2"/>
</dbReference>
<evidence type="ECO:0000313" key="9">
    <source>
        <dbReference type="RefSeq" id="XP_030647579.1"/>
    </source>
</evidence>
<comment type="subcellular location">
    <subcellularLocation>
        <location evidence="1">Cytoplasm</location>
        <location evidence="1">Cytoskeleton</location>
    </subcellularLocation>
</comment>
<organism evidence="8 9">
    <name type="scientific">Chanos chanos</name>
    <name type="common">Milkfish</name>
    <name type="synonym">Mugil chanos</name>
    <dbReference type="NCBI Taxonomy" id="29144"/>
    <lineage>
        <taxon>Eukaryota</taxon>
        <taxon>Metazoa</taxon>
        <taxon>Chordata</taxon>
        <taxon>Craniata</taxon>
        <taxon>Vertebrata</taxon>
        <taxon>Euteleostomi</taxon>
        <taxon>Actinopterygii</taxon>
        <taxon>Neopterygii</taxon>
        <taxon>Teleostei</taxon>
        <taxon>Ostariophysi</taxon>
        <taxon>Gonorynchiformes</taxon>
        <taxon>Chanidae</taxon>
        <taxon>Chanos</taxon>
    </lineage>
</organism>
<dbReference type="GO" id="GO:0072686">
    <property type="term" value="C:mitotic spindle"/>
    <property type="evidence" value="ECO:0007669"/>
    <property type="project" value="TreeGrafter"/>
</dbReference>
<keyword evidence="4" id="KW-0597">Phosphoprotein</keyword>
<feature type="compositionally biased region" description="Polar residues" evidence="6">
    <location>
        <begin position="111"/>
        <end position="125"/>
    </location>
</feature>
<evidence type="ECO:0000259" key="7">
    <source>
        <dbReference type="Pfam" id="PF15297"/>
    </source>
</evidence>
<evidence type="ECO:0000256" key="3">
    <source>
        <dbReference type="ARBA" id="ARBA00022490"/>
    </source>
</evidence>
<dbReference type="GO" id="GO:0005813">
    <property type="term" value="C:centrosome"/>
    <property type="evidence" value="ECO:0007669"/>
    <property type="project" value="TreeGrafter"/>
</dbReference>
<dbReference type="InterPro" id="IPR029197">
    <property type="entry name" value="CKAP2_C"/>
</dbReference>
<protein>
    <submittedName>
        <fullName evidence="9">Cytoskeleton-associated protein 2-like</fullName>
    </submittedName>
</protein>
<feature type="domain" description="Cytoskeleton-associated protein 2 C-terminal" evidence="7">
    <location>
        <begin position="219"/>
        <end position="398"/>
    </location>
</feature>
<comment type="similarity">
    <text evidence="2">Belongs to the CKAP2 family.</text>
</comment>
<dbReference type="OrthoDB" id="6288182at2759"/>
<dbReference type="GeneID" id="115827810"/>
<dbReference type="InParanoid" id="A0A6J2WTJ6"/>
<evidence type="ECO:0000256" key="2">
    <source>
        <dbReference type="ARBA" id="ARBA00009468"/>
    </source>
</evidence>
<dbReference type="CTD" id="150468"/>
<sequence>MTVDEAPTLSASELRMQKLREYLAEKGRLKPPNPKPYLRDKIPTKRLAGTTSESHLPGKGKENCEPDSSALRKACVRKPLAERRKQLCVGMNIRESKAAGNTKFRGPLQHHSVSQDTKFDCSSSSSEKVRKPIQILPNTRVIVGDVSDIRNQTRKASLNTHIKAEEKPDTRTVAKASNPTPPTPLCSRTSALAGQTVPRPAKASCQLKLQAELKTPKTMAKPEVQRARTVPAPRAQKLTAAQEERQRKLQEWREAKGISYKRPPMPVRQRRRKTVALPVPYWASMEEEDEAHSLVCAVERSLADCVKLLQEGCPSEQVRDVLSRVPMAKGFSKYWICQAKLKELDGDLDVLPLFEEAVRVVREPVDELRSVVFEILKKKEKQGNAQEDDNDESQNGDGIQQQQRDLLSTPKPVRVLIQSSQGGSSVVKYKVTATPGGFRSQSKEAVRMDGQEVRFFTPVRRSVRIEKTALHYPTALQEHDLCVSSCCDLLSKGEDLEKECVSPSQNSPLYIYRENEALQDQVHLKLVFPEETNSL</sequence>
<feature type="region of interest" description="Disordered" evidence="6">
    <location>
        <begin position="24"/>
        <end position="71"/>
    </location>
</feature>
<dbReference type="InterPro" id="IPR052855">
    <property type="entry name" value="CKAP2-like"/>
</dbReference>
<dbReference type="GO" id="GO:0005829">
    <property type="term" value="C:cytosol"/>
    <property type="evidence" value="ECO:0007669"/>
    <property type="project" value="TreeGrafter"/>
</dbReference>
<reference evidence="9" key="1">
    <citation type="submission" date="2025-08" db="UniProtKB">
        <authorList>
            <consortium name="RefSeq"/>
        </authorList>
    </citation>
    <scope>IDENTIFICATION</scope>
</reference>
<accession>A0A6J2WTJ6</accession>
<dbReference type="PANTHER" id="PTHR47078:SF1">
    <property type="entry name" value="CYTOSKELETON-ASSOCIATED PROTEIN 2-LIKE"/>
    <property type="match status" value="1"/>
</dbReference>
<dbReference type="RefSeq" id="XP_030647579.1">
    <property type="nucleotide sequence ID" value="XM_030791719.1"/>
</dbReference>
<dbReference type="PANTHER" id="PTHR47078">
    <property type="entry name" value="CYTOSKELETON-ASSOCIATED PROTEIN 2-LIKE"/>
    <property type="match status" value="1"/>
</dbReference>
<name>A0A6J2WTJ6_CHACN</name>
<evidence type="ECO:0000313" key="8">
    <source>
        <dbReference type="Proteomes" id="UP000504632"/>
    </source>
</evidence>
<feature type="region of interest" description="Disordered" evidence="6">
    <location>
        <begin position="168"/>
        <end position="187"/>
    </location>
</feature>
<feature type="region of interest" description="Disordered" evidence="6">
    <location>
        <begin position="103"/>
        <end position="125"/>
    </location>
</feature>
<evidence type="ECO:0000256" key="5">
    <source>
        <dbReference type="ARBA" id="ARBA00023212"/>
    </source>
</evidence>
<dbReference type="AlphaFoldDB" id="A0A6J2WTJ6"/>
<keyword evidence="3" id="KW-0963">Cytoplasm</keyword>
<evidence type="ECO:0000256" key="4">
    <source>
        <dbReference type="ARBA" id="ARBA00022553"/>
    </source>
</evidence>
<keyword evidence="8" id="KW-1185">Reference proteome</keyword>
<feature type="region of interest" description="Disordered" evidence="6">
    <location>
        <begin position="218"/>
        <end position="239"/>
    </location>
</feature>
<evidence type="ECO:0000256" key="1">
    <source>
        <dbReference type="ARBA" id="ARBA00004245"/>
    </source>
</evidence>
<feature type="domain" description="Cytoskeleton-associated protein 2 C-terminal" evidence="7">
    <location>
        <begin position="418"/>
        <end position="495"/>
    </location>
</feature>
<keyword evidence="5" id="KW-0206">Cytoskeleton</keyword>
<gene>
    <name evidence="9" type="primary">ckap2l</name>
</gene>
<evidence type="ECO:0000256" key="6">
    <source>
        <dbReference type="SAM" id="MobiDB-lite"/>
    </source>
</evidence>
<proteinExistence type="inferred from homology"/>
<dbReference type="Proteomes" id="UP000504632">
    <property type="component" value="Chromosome 14"/>
</dbReference>
<feature type="region of interest" description="Disordered" evidence="6">
    <location>
        <begin position="382"/>
        <end position="402"/>
    </location>
</feature>